<keyword evidence="4" id="KW-1185">Reference proteome</keyword>
<dbReference type="PANTHER" id="PTHR33408:SF2">
    <property type="entry name" value="TRANSPOSASE DDE DOMAIN-CONTAINING PROTEIN"/>
    <property type="match status" value="1"/>
</dbReference>
<dbReference type="OrthoDB" id="2163600at2"/>
<dbReference type="InterPro" id="IPR047629">
    <property type="entry name" value="IS1182_transpos"/>
</dbReference>
<organism evidence="3 4">
    <name type="scientific">Jeotgalibaca dankookensis</name>
    <dbReference type="NCBI Taxonomy" id="708126"/>
    <lineage>
        <taxon>Bacteria</taxon>
        <taxon>Bacillati</taxon>
        <taxon>Bacillota</taxon>
        <taxon>Bacilli</taxon>
        <taxon>Lactobacillales</taxon>
        <taxon>Carnobacteriaceae</taxon>
        <taxon>Jeotgalibaca</taxon>
    </lineage>
</organism>
<feature type="domain" description="Transposase InsH N-terminal" evidence="2">
    <location>
        <begin position="15"/>
        <end position="105"/>
    </location>
</feature>
<proteinExistence type="predicted"/>
<dbReference type="GO" id="GO:0003677">
    <property type="term" value="F:DNA binding"/>
    <property type="evidence" value="ECO:0007669"/>
    <property type="project" value="InterPro"/>
</dbReference>
<dbReference type="GO" id="GO:0004803">
    <property type="term" value="F:transposase activity"/>
    <property type="evidence" value="ECO:0007669"/>
    <property type="project" value="InterPro"/>
</dbReference>
<dbReference type="AlphaFoldDB" id="A0A1S6INE3"/>
<dbReference type="Pfam" id="PF05598">
    <property type="entry name" value="DUF772"/>
    <property type="match status" value="1"/>
</dbReference>
<dbReference type="PANTHER" id="PTHR33408">
    <property type="entry name" value="TRANSPOSASE"/>
    <property type="match status" value="1"/>
</dbReference>
<sequence>MYKKYNTNQTTLPLELSALLPQDHLVFVIDEFIESLDWSAYPLFEASEGRPGYHPRLLIKALLFAYSEGIFSGRKMEKMMLENIAMMWLVSQETISYRTINRFRSSLFCQNLLPELFAEFAAKLKTENMVTMETLFVDGTKIEANANKFSFVWKKAIERYKASLKEKAMQYFKEEIQPLVDQAMQIDDSDELSTAELEEIATIIEQEIQDLSSDIEANPVKGKNPKKQRRRTLKKHLRKLVNDFIPRKKKYAAYEEVFEDRNSFSKTDTDATFMRMKDDYMQNGQLKAGYNIQIGTENQFALAVGVFPNPTDTRTLIPFVDSLTILPKTIVADAGYGSEENLDYLDQIDVEHLIKYNAFDKEQKRSYKSSDKNRKNWEYVAEENYFVHPDRTKYYFSHISRKKNTSGFVQIIHVYKPTNPEEAPQKSFNYNWHYEELKEQETSKLLSPEGSRIFAQRKIDVEPVFGQIKANLGFTRFHLRGKEKVKVDIELALMANNLRKYNLRKAS</sequence>
<evidence type="ECO:0000313" key="4">
    <source>
        <dbReference type="Proteomes" id="UP000188993"/>
    </source>
</evidence>
<evidence type="ECO:0008006" key="5">
    <source>
        <dbReference type="Google" id="ProtNLM"/>
    </source>
</evidence>
<dbReference type="NCBIfam" id="NF033551">
    <property type="entry name" value="transpos_IS1182"/>
    <property type="match status" value="1"/>
</dbReference>
<dbReference type="EMBL" id="CP019728">
    <property type="protein sequence ID" value="AQS53064.1"/>
    <property type="molecule type" value="Genomic_DNA"/>
</dbReference>
<dbReference type="InterPro" id="IPR008490">
    <property type="entry name" value="Transposase_InsH_N"/>
</dbReference>
<accession>A0A1S6INE3</accession>
<gene>
    <name evidence="3" type="ORF">BW727_100671</name>
</gene>
<dbReference type="GO" id="GO:0006313">
    <property type="term" value="P:DNA transposition"/>
    <property type="evidence" value="ECO:0007669"/>
    <property type="project" value="InterPro"/>
</dbReference>
<evidence type="ECO:0000313" key="3">
    <source>
        <dbReference type="EMBL" id="AQS53064.1"/>
    </source>
</evidence>
<feature type="domain" description="Transposase IS4-like" evidence="1">
    <location>
        <begin position="267"/>
        <end position="498"/>
    </location>
</feature>
<evidence type="ECO:0000259" key="2">
    <source>
        <dbReference type="Pfam" id="PF05598"/>
    </source>
</evidence>
<evidence type="ECO:0000259" key="1">
    <source>
        <dbReference type="Pfam" id="PF01609"/>
    </source>
</evidence>
<dbReference type="Proteomes" id="UP000188993">
    <property type="component" value="Chromosome"/>
</dbReference>
<dbReference type="RefSeq" id="WP_077795725.1">
    <property type="nucleotide sequence ID" value="NZ_CP019728.1"/>
</dbReference>
<dbReference type="Pfam" id="PF01609">
    <property type="entry name" value="DDE_Tnp_1"/>
    <property type="match status" value="1"/>
</dbReference>
<dbReference type="InterPro" id="IPR002559">
    <property type="entry name" value="Transposase_11"/>
</dbReference>
<reference evidence="3 4" key="1">
    <citation type="journal article" date="2014" name="Int. J. Syst. Evol. Microbiol.">
        <title>Jeotgalibaca dankookensis gen. nov., sp. nov., a member of the family Carnobacteriaceae, isolated from seujeot (Korean traditional food).</title>
        <authorList>
            <person name="Lee D.G."/>
            <person name="Trujillo M.E."/>
            <person name="Kang H."/>
            <person name="Ahn T.Y."/>
        </authorList>
    </citation>
    <scope>NUCLEOTIDE SEQUENCE [LARGE SCALE GENOMIC DNA]</scope>
    <source>
        <strain evidence="3 4">EX-07</strain>
    </source>
</reference>
<dbReference type="KEGG" id="jda:BW727_100671"/>
<protein>
    <recommendedName>
        <fullName evidence="5">Transposase InsH N-terminal domain-containing protein</fullName>
    </recommendedName>
</protein>
<name>A0A1S6INE3_9LACT</name>